<organism evidence="2 3">
    <name type="scientific">Rhypophila decipiens</name>
    <dbReference type="NCBI Taxonomy" id="261697"/>
    <lineage>
        <taxon>Eukaryota</taxon>
        <taxon>Fungi</taxon>
        <taxon>Dikarya</taxon>
        <taxon>Ascomycota</taxon>
        <taxon>Pezizomycotina</taxon>
        <taxon>Sordariomycetes</taxon>
        <taxon>Sordariomycetidae</taxon>
        <taxon>Sordariales</taxon>
        <taxon>Naviculisporaceae</taxon>
        <taxon>Rhypophila</taxon>
    </lineage>
</organism>
<reference evidence="2" key="1">
    <citation type="journal article" date="2023" name="Mol. Phylogenet. Evol.">
        <title>Genome-scale phylogeny and comparative genomics of the fungal order Sordariales.</title>
        <authorList>
            <person name="Hensen N."/>
            <person name="Bonometti L."/>
            <person name="Westerberg I."/>
            <person name="Brannstrom I.O."/>
            <person name="Guillou S."/>
            <person name="Cros-Aarteil S."/>
            <person name="Calhoun S."/>
            <person name="Haridas S."/>
            <person name="Kuo A."/>
            <person name="Mondo S."/>
            <person name="Pangilinan J."/>
            <person name="Riley R."/>
            <person name="LaButti K."/>
            <person name="Andreopoulos B."/>
            <person name="Lipzen A."/>
            <person name="Chen C."/>
            <person name="Yan M."/>
            <person name="Daum C."/>
            <person name="Ng V."/>
            <person name="Clum A."/>
            <person name="Steindorff A."/>
            <person name="Ohm R.A."/>
            <person name="Martin F."/>
            <person name="Silar P."/>
            <person name="Natvig D.O."/>
            <person name="Lalanne C."/>
            <person name="Gautier V."/>
            <person name="Ament-Velasquez S.L."/>
            <person name="Kruys A."/>
            <person name="Hutchinson M.I."/>
            <person name="Powell A.J."/>
            <person name="Barry K."/>
            <person name="Miller A.N."/>
            <person name="Grigoriev I.V."/>
            <person name="Debuchy R."/>
            <person name="Gladieux P."/>
            <person name="Hiltunen Thoren M."/>
            <person name="Johannesson H."/>
        </authorList>
    </citation>
    <scope>NUCLEOTIDE SEQUENCE</scope>
    <source>
        <strain evidence="2">PSN293</strain>
    </source>
</reference>
<dbReference type="EMBL" id="MU858097">
    <property type="protein sequence ID" value="KAK4214203.1"/>
    <property type="molecule type" value="Genomic_DNA"/>
</dbReference>
<accession>A0AAN6Y7R2</accession>
<reference evidence="2" key="2">
    <citation type="submission" date="2023-05" db="EMBL/GenBank/DDBJ databases">
        <authorList>
            <consortium name="Lawrence Berkeley National Laboratory"/>
            <person name="Steindorff A."/>
            <person name="Hensen N."/>
            <person name="Bonometti L."/>
            <person name="Westerberg I."/>
            <person name="Brannstrom I.O."/>
            <person name="Guillou S."/>
            <person name="Cros-Aarteil S."/>
            <person name="Calhoun S."/>
            <person name="Haridas S."/>
            <person name="Kuo A."/>
            <person name="Mondo S."/>
            <person name="Pangilinan J."/>
            <person name="Riley R."/>
            <person name="Labutti K."/>
            <person name="Andreopoulos B."/>
            <person name="Lipzen A."/>
            <person name="Chen C."/>
            <person name="Yanf M."/>
            <person name="Daum C."/>
            <person name="Ng V."/>
            <person name="Clum A."/>
            <person name="Ohm R."/>
            <person name="Martin F."/>
            <person name="Silar P."/>
            <person name="Natvig D."/>
            <person name="Lalanne C."/>
            <person name="Gautier V."/>
            <person name="Ament-Velasquez S.L."/>
            <person name="Kruys A."/>
            <person name="Hutchinson M.I."/>
            <person name="Powell A.J."/>
            <person name="Barry K."/>
            <person name="Miller A.N."/>
            <person name="Grigoriev I.V."/>
            <person name="Debuchy R."/>
            <person name="Gladieux P."/>
            <person name="Thoren M.H."/>
            <person name="Johannesson H."/>
        </authorList>
    </citation>
    <scope>NUCLEOTIDE SEQUENCE</scope>
    <source>
        <strain evidence="2">PSN293</strain>
    </source>
</reference>
<proteinExistence type="predicted"/>
<feature type="region of interest" description="Disordered" evidence="1">
    <location>
        <begin position="557"/>
        <end position="611"/>
    </location>
</feature>
<name>A0AAN6Y7R2_9PEZI</name>
<sequence length="710" mass="77984">MSPSTEHPPALGADDQAQPKPQWLEYMDTHLSDAELQPARHERGILRIIRNMLSAPATDDQAARRATQQVRDYYIRLYKTCVTPHELARGDRIERLGEGEYGGAGIFLEHAAGFVLEMAHLIPVEDKNHDRIFEFLKGFRGDEEKVVRVKYFDRKNPKFLYDPEAIGRAAVLVWKYTSPSVRDGINPSKEECAGRESFSLILARLLAADCLTPRHSAMFIFDIDLAVCPEEQAGATQAAPRQQSSAGPDLMDLLNRIAPPPESEASMYESAAGSYRSSPPSLTTSRTLSPAPALPPLPAFLQRSRILIAARHILIAGEVLAGFARKGVRHSLRLSSLVPGPGLQRRVYTRHNITLQAHKWNIWFQRFTAAAQHAATKACEFNSGVSREDLDLEFLDLEEDAISAWASQVAVENFSVQLAAENAAEELGDLFPGAIEVETPFPDVLDGYAVSVQMGQLAAPTIPPQRQPTPVIDPQLWDPAQLHRQELNEQVQLYEQAQLHARAQVANGPAPVPASILEGIRKLERLREAQAVPVQNSPAPAPSSSGVQRHDFAPTTQAQVDPALDPVPRCGDKAKPALMKPPPEPSSSGVPRHDYDDDYALLPQGRADPATLDPDLYAQVQIGQGPVADPASAEYDRMGLGYGGHGQTQTQQTYTSPSPLDELVDELWDLNMAQTQAQAQAQLQAQAQAEDLERAIRIDSRLNDDLTEKG</sequence>
<feature type="region of interest" description="Disordered" evidence="1">
    <location>
        <begin position="264"/>
        <end position="290"/>
    </location>
</feature>
<protein>
    <submittedName>
        <fullName evidence="2">Uncharacterized protein</fullName>
    </submittedName>
</protein>
<gene>
    <name evidence="2" type="ORF">QBC37DRAFT_399832</name>
</gene>
<dbReference type="Proteomes" id="UP001301769">
    <property type="component" value="Unassembled WGS sequence"/>
</dbReference>
<keyword evidence="3" id="KW-1185">Reference proteome</keyword>
<feature type="compositionally biased region" description="Polar residues" evidence="1">
    <location>
        <begin position="533"/>
        <end position="547"/>
    </location>
</feature>
<dbReference type="AlphaFoldDB" id="A0AAN6Y7R2"/>
<evidence type="ECO:0000313" key="2">
    <source>
        <dbReference type="EMBL" id="KAK4214203.1"/>
    </source>
</evidence>
<feature type="compositionally biased region" description="Low complexity" evidence="1">
    <location>
        <begin position="276"/>
        <end position="290"/>
    </location>
</feature>
<evidence type="ECO:0000256" key="1">
    <source>
        <dbReference type="SAM" id="MobiDB-lite"/>
    </source>
</evidence>
<feature type="region of interest" description="Disordered" evidence="1">
    <location>
        <begin position="530"/>
        <end position="549"/>
    </location>
</feature>
<comment type="caution">
    <text evidence="2">The sequence shown here is derived from an EMBL/GenBank/DDBJ whole genome shotgun (WGS) entry which is preliminary data.</text>
</comment>
<evidence type="ECO:0000313" key="3">
    <source>
        <dbReference type="Proteomes" id="UP001301769"/>
    </source>
</evidence>